<dbReference type="GO" id="GO:0046872">
    <property type="term" value="F:metal ion binding"/>
    <property type="evidence" value="ECO:0007669"/>
    <property type="project" value="InterPro"/>
</dbReference>
<keyword evidence="5" id="KW-1185">Reference proteome</keyword>
<feature type="compositionally biased region" description="Pro residues" evidence="2">
    <location>
        <begin position="323"/>
        <end position="332"/>
    </location>
</feature>
<dbReference type="KEGG" id="talb:FTW19_19380"/>
<evidence type="ECO:0000256" key="1">
    <source>
        <dbReference type="PROSITE-ProRule" id="PRU00409"/>
    </source>
</evidence>
<dbReference type="Gene3D" id="3.30.470.20">
    <property type="entry name" value="ATP-grasp fold, B domain"/>
    <property type="match status" value="1"/>
</dbReference>
<organism evidence="4 5">
    <name type="scientific">Terriglobus albidus</name>
    <dbReference type="NCBI Taxonomy" id="1592106"/>
    <lineage>
        <taxon>Bacteria</taxon>
        <taxon>Pseudomonadati</taxon>
        <taxon>Acidobacteriota</taxon>
        <taxon>Terriglobia</taxon>
        <taxon>Terriglobales</taxon>
        <taxon>Acidobacteriaceae</taxon>
        <taxon>Terriglobus</taxon>
    </lineage>
</organism>
<evidence type="ECO:0000313" key="5">
    <source>
        <dbReference type="Proteomes" id="UP000321820"/>
    </source>
</evidence>
<dbReference type="PANTHER" id="PTHR21621:SF0">
    <property type="entry name" value="BETA-CITRYLGLUTAMATE SYNTHASE B-RELATED"/>
    <property type="match status" value="1"/>
</dbReference>
<dbReference type="GO" id="GO:0009432">
    <property type="term" value="P:SOS response"/>
    <property type="evidence" value="ECO:0007669"/>
    <property type="project" value="TreeGrafter"/>
</dbReference>
<dbReference type="EMBL" id="CP042806">
    <property type="protein sequence ID" value="QEE29949.1"/>
    <property type="molecule type" value="Genomic_DNA"/>
</dbReference>
<dbReference type="GO" id="GO:0005737">
    <property type="term" value="C:cytoplasm"/>
    <property type="evidence" value="ECO:0007669"/>
    <property type="project" value="TreeGrafter"/>
</dbReference>
<feature type="domain" description="ATP-grasp" evidence="3">
    <location>
        <begin position="92"/>
        <end position="288"/>
    </location>
</feature>
<dbReference type="RefSeq" id="WP_147649219.1">
    <property type="nucleotide sequence ID" value="NZ_CP042806.1"/>
</dbReference>
<gene>
    <name evidence="4" type="ORF">FTW19_19380</name>
</gene>
<keyword evidence="1" id="KW-0067">ATP-binding</keyword>
<keyword evidence="1" id="KW-0547">Nucleotide-binding</keyword>
<name>A0A5B9EDY4_9BACT</name>
<dbReference type="Proteomes" id="UP000321820">
    <property type="component" value="Chromosome"/>
</dbReference>
<dbReference type="PROSITE" id="PS50975">
    <property type="entry name" value="ATP_GRASP"/>
    <property type="match status" value="1"/>
</dbReference>
<evidence type="ECO:0000313" key="4">
    <source>
        <dbReference type="EMBL" id="QEE29949.1"/>
    </source>
</evidence>
<dbReference type="InterPro" id="IPR011761">
    <property type="entry name" value="ATP-grasp"/>
</dbReference>
<accession>A0A5B9EDY4</accession>
<dbReference type="PANTHER" id="PTHR21621">
    <property type="entry name" value="RIBOSOMAL PROTEIN S6 MODIFICATION PROTEIN"/>
    <property type="match status" value="1"/>
</dbReference>
<dbReference type="GO" id="GO:0018169">
    <property type="term" value="F:ribosomal S6-glutamic acid ligase activity"/>
    <property type="evidence" value="ECO:0007669"/>
    <property type="project" value="TreeGrafter"/>
</dbReference>
<evidence type="ECO:0000259" key="3">
    <source>
        <dbReference type="PROSITE" id="PS50975"/>
    </source>
</evidence>
<evidence type="ECO:0000256" key="2">
    <source>
        <dbReference type="SAM" id="MobiDB-lite"/>
    </source>
</evidence>
<dbReference type="SUPFAM" id="SSF56059">
    <property type="entry name" value="Glutathione synthetase ATP-binding domain-like"/>
    <property type="match status" value="1"/>
</dbReference>
<sequence length="338" mass="37907">MKTIGVLFGMENTFPGALVENINARGLDGIRAEFVQVGGVEMDAASGYDVIVDRISHDIPFYRSFLKNAALRGTQIINNPFWWSADDKFFNYALASRAGVAVPRTVLLPSKQLPPNTTERSMRNLQYPLDWDTIFSYVGFPAFLKPHDGGGWRDVYHVHNAEEFFHAYDQTRDLCMVLQAAVNFTEYFRCYVVGQKKVRIMQYDPRRPYHERYVHDGPAPAKALLKRVEKDALTLCQALGYDLNTVEFACENGVPYAIDFMNPAPDADLHSVGKANFDWVVNAVADLAIARSKLSGKPPELKWSALLGAPEEKPAKKSSKKPPMTPKAPKPPKTPKKK</sequence>
<reference evidence="4 5" key="1">
    <citation type="submission" date="2019-08" db="EMBL/GenBank/DDBJ databases">
        <title>Complete genome sequence of Terriglobus albidus strain ORNL.</title>
        <authorList>
            <person name="Podar M."/>
        </authorList>
    </citation>
    <scope>NUCLEOTIDE SEQUENCE [LARGE SCALE GENOMIC DNA]</scope>
    <source>
        <strain evidence="4 5">ORNL</strain>
    </source>
</reference>
<feature type="region of interest" description="Disordered" evidence="2">
    <location>
        <begin position="305"/>
        <end position="338"/>
    </location>
</feature>
<dbReference type="OrthoDB" id="108548at2"/>
<protein>
    <recommendedName>
        <fullName evidence="3">ATP-grasp domain-containing protein</fullName>
    </recommendedName>
</protein>
<dbReference type="GO" id="GO:0005524">
    <property type="term" value="F:ATP binding"/>
    <property type="evidence" value="ECO:0007669"/>
    <property type="project" value="UniProtKB-UniRule"/>
</dbReference>
<proteinExistence type="predicted"/>
<dbReference type="AlphaFoldDB" id="A0A5B9EDY4"/>